<organism evidence="10 11">
    <name type="scientific">Streptomyces humicola</name>
    <dbReference type="NCBI Taxonomy" id="2953240"/>
    <lineage>
        <taxon>Bacteria</taxon>
        <taxon>Bacillati</taxon>
        <taxon>Actinomycetota</taxon>
        <taxon>Actinomycetes</taxon>
        <taxon>Kitasatosporales</taxon>
        <taxon>Streptomycetaceae</taxon>
        <taxon>Streptomyces</taxon>
    </lineage>
</organism>
<dbReference type="Pfam" id="PF03777">
    <property type="entry name" value="ChpA-C"/>
    <property type="match status" value="1"/>
</dbReference>
<feature type="signal peptide" evidence="8">
    <location>
        <begin position="1"/>
        <end position="24"/>
    </location>
</feature>
<dbReference type="RefSeq" id="WP_255918486.1">
    <property type="nucleotide sequence ID" value="NZ_JANFNG010000001.1"/>
</dbReference>
<keyword evidence="5" id="KW-0130">Cell adhesion</keyword>
<reference evidence="10" key="1">
    <citation type="submission" date="2022-06" db="EMBL/GenBank/DDBJ databases">
        <title>Draft genome sequence of Streptomyces sp. RB6PN25 isolated from peat swamp forest in Thailand.</title>
        <authorList>
            <person name="Duangmal K."/>
            <person name="Klaysubun C."/>
        </authorList>
    </citation>
    <scope>NUCLEOTIDE SEQUENCE</scope>
    <source>
        <strain evidence="10">RB6PN25</strain>
    </source>
</reference>
<keyword evidence="6 7" id="KW-0034">Amyloid</keyword>
<proteinExistence type="predicted"/>
<dbReference type="Proteomes" id="UP001057702">
    <property type="component" value="Unassembled WGS sequence"/>
</dbReference>
<sequence length="79" mass="7461">MSRIAKAVVLTAAAGAAVAGSAGAAVANAGVEGAATKSPGAISGNLIQVPIHIPINLCGNSVNVIGALNPAFGNPCVNK</sequence>
<keyword evidence="11" id="KW-1185">Reference proteome</keyword>
<dbReference type="InterPro" id="IPR005528">
    <property type="entry name" value="ChpA-H"/>
</dbReference>
<evidence type="ECO:0000256" key="2">
    <source>
        <dbReference type="ARBA" id="ARBA00022512"/>
    </source>
</evidence>
<comment type="caution">
    <text evidence="10">The sequence shown here is derived from an EMBL/GenBank/DDBJ whole genome shotgun (WGS) entry which is preliminary data.</text>
</comment>
<accession>A0ABT1PPP6</accession>
<dbReference type="PROSITE" id="PS51884">
    <property type="entry name" value="CHAPLIN"/>
    <property type="match status" value="1"/>
</dbReference>
<evidence type="ECO:0000256" key="8">
    <source>
        <dbReference type="SAM" id="SignalP"/>
    </source>
</evidence>
<evidence type="ECO:0000256" key="4">
    <source>
        <dbReference type="ARBA" id="ARBA00022729"/>
    </source>
</evidence>
<gene>
    <name evidence="10" type="ORF">NGB36_03295</name>
</gene>
<name>A0ABT1PPP6_9ACTN</name>
<keyword evidence="2" id="KW-0134">Cell wall</keyword>
<dbReference type="EMBL" id="JANFNG010000001">
    <property type="protein sequence ID" value="MCQ4079648.1"/>
    <property type="molecule type" value="Genomic_DNA"/>
</dbReference>
<evidence type="ECO:0000256" key="1">
    <source>
        <dbReference type="ARBA" id="ARBA00004191"/>
    </source>
</evidence>
<evidence type="ECO:0000259" key="9">
    <source>
        <dbReference type="PROSITE" id="PS51884"/>
    </source>
</evidence>
<keyword evidence="4 8" id="KW-0732">Signal</keyword>
<evidence type="ECO:0000313" key="10">
    <source>
        <dbReference type="EMBL" id="MCQ4079648.1"/>
    </source>
</evidence>
<evidence type="ECO:0000313" key="11">
    <source>
        <dbReference type="Proteomes" id="UP001057702"/>
    </source>
</evidence>
<evidence type="ECO:0000256" key="7">
    <source>
        <dbReference type="PROSITE-ProRule" id="PRU01232"/>
    </source>
</evidence>
<evidence type="ECO:0000256" key="5">
    <source>
        <dbReference type="ARBA" id="ARBA00022889"/>
    </source>
</evidence>
<comment type="subcellular location">
    <subcellularLocation>
        <location evidence="1">Secreted</location>
        <location evidence="1">Cell wall</location>
    </subcellularLocation>
</comment>
<keyword evidence="3" id="KW-0964">Secreted</keyword>
<protein>
    <submittedName>
        <fullName evidence="10">Chaplin</fullName>
    </submittedName>
</protein>
<evidence type="ECO:0000256" key="6">
    <source>
        <dbReference type="ARBA" id="ARBA00023087"/>
    </source>
</evidence>
<feature type="domain" description="Chaplin" evidence="9">
    <location>
        <begin position="38"/>
        <end position="78"/>
    </location>
</feature>
<evidence type="ECO:0000256" key="3">
    <source>
        <dbReference type="ARBA" id="ARBA00022525"/>
    </source>
</evidence>
<feature type="chain" id="PRO_5046979046" evidence="8">
    <location>
        <begin position="25"/>
        <end position="79"/>
    </location>
</feature>